<dbReference type="AlphaFoldDB" id="A0A9W6NAC1"/>
<sequence length="200" mass="20385">MPSIGIIGAGQIGQAFATVLARHGIAATLANSRGPASLQQIVAAIGPAIAAGTREEAASKDIVLVAVNWSKLPAALAGLPDFGGRIVLDANNPIEMPLFKPAELYGRASSEVFADLVPGARVVNAFNHLPPSLLTGDPQAEGGRRVLFYSGDDANAKAEVGTLIGQLGFFGIDLGSLAVGGRLVQFPGGPLPALNLVRFG</sequence>
<evidence type="ECO:0000256" key="1">
    <source>
        <dbReference type="ARBA" id="ARBA00023002"/>
    </source>
</evidence>
<evidence type="ECO:0000259" key="2">
    <source>
        <dbReference type="Pfam" id="PF03807"/>
    </source>
</evidence>
<reference evidence="3" key="1">
    <citation type="journal article" date="2014" name="Int. J. Syst. Evol. Microbiol.">
        <title>Complete genome sequence of Corynebacterium casei LMG S-19264T (=DSM 44701T), isolated from a smear-ripened cheese.</title>
        <authorList>
            <consortium name="US DOE Joint Genome Institute (JGI-PGF)"/>
            <person name="Walter F."/>
            <person name="Albersmeier A."/>
            <person name="Kalinowski J."/>
            <person name="Ruckert C."/>
        </authorList>
    </citation>
    <scope>NUCLEOTIDE SEQUENCE</scope>
    <source>
        <strain evidence="3">VKM B-2789</strain>
    </source>
</reference>
<reference evidence="3" key="2">
    <citation type="submission" date="2023-01" db="EMBL/GenBank/DDBJ databases">
        <authorList>
            <person name="Sun Q."/>
            <person name="Evtushenko L."/>
        </authorList>
    </citation>
    <scope>NUCLEOTIDE SEQUENCE</scope>
    <source>
        <strain evidence="3">VKM B-2789</strain>
    </source>
</reference>
<organism evidence="3 4">
    <name type="scientific">Ancylobacter defluvii</name>
    <dbReference type="NCBI Taxonomy" id="1282440"/>
    <lineage>
        <taxon>Bacteria</taxon>
        <taxon>Pseudomonadati</taxon>
        <taxon>Pseudomonadota</taxon>
        <taxon>Alphaproteobacteria</taxon>
        <taxon>Hyphomicrobiales</taxon>
        <taxon>Xanthobacteraceae</taxon>
        <taxon>Ancylobacter</taxon>
    </lineage>
</organism>
<name>A0A9W6NAC1_9HYPH</name>
<keyword evidence="4" id="KW-1185">Reference proteome</keyword>
<dbReference type="InterPro" id="IPR051267">
    <property type="entry name" value="STEAP_metalloreductase"/>
</dbReference>
<dbReference type="SUPFAM" id="SSF51735">
    <property type="entry name" value="NAD(P)-binding Rossmann-fold domains"/>
    <property type="match status" value="1"/>
</dbReference>
<evidence type="ECO:0000313" key="3">
    <source>
        <dbReference type="EMBL" id="GLK84309.1"/>
    </source>
</evidence>
<dbReference type="Proteomes" id="UP001143330">
    <property type="component" value="Unassembled WGS sequence"/>
</dbReference>
<gene>
    <name evidence="3" type="ORF">GCM10017653_23790</name>
</gene>
<dbReference type="PANTHER" id="PTHR14239">
    <property type="entry name" value="DUDULIN-RELATED"/>
    <property type="match status" value="1"/>
</dbReference>
<comment type="caution">
    <text evidence="3">The sequence shown here is derived from an EMBL/GenBank/DDBJ whole genome shotgun (WGS) entry which is preliminary data.</text>
</comment>
<protein>
    <submittedName>
        <fullName evidence="3">NADP oxidoreductase</fullName>
    </submittedName>
</protein>
<dbReference type="EMBL" id="BSFM01000012">
    <property type="protein sequence ID" value="GLK84309.1"/>
    <property type="molecule type" value="Genomic_DNA"/>
</dbReference>
<dbReference type="Pfam" id="PF03807">
    <property type="entry name" value="F420_oxidored"/>
    <property type="match status" value="1"/>
</dbReference>
<accession>A0A9W6NAC1</accession>
<dbReference type="GO" id="GO:0016491">
    <property type="term" value="F:oxidoreductase activity"/>
    <property type="evidence" value="ECO:0007669"/>
    <property type="project" value="UniProtKB-KW"/>
</dbReference>
<proteinExistence type="predicted"/>
<dbReference type="InterPro" id="IPR028939">
    <property type="entry name" value="P5C_Rdtase_cat_N"/>
</dbReference>
<dbReference type="InterPro" id="IPR036291">
    <property type="entry name" value="NAD(P)-bd_dom_sf"/>
</dbReference>
<dbReference type="PANTHER" id="PTHR14239:SF10">
    <property type="entry name" value="REDUCTASE"/>
    <property type="match status" value="1"/>
</dbReference>
<feature type="domain" description="Pyrroline-5-carboxylate reductase catalytic N-terminal" evidence="2">
    <location>
        <begin position="4"/>
        <end position="93"/>
    </location>
</feature>
<dbReference type="RefSeq" id="WP_213358594.1">
    <property type="nucleotide sequence ID" value="NZ_BSFM01000012.1"/>
</dbReference>
<dbReference type="Gene3D" id="3.40.50.720">
    <property type="entry name" value="NAD(P)-binding Rossmann-like Domain"/>
    <property type="match status" value="1"/>
</dbReference>
<keyword evidence="1" id="KW-0560">Oxidoreductase</keyword>
<evidence type="ECO:0000313" key="4">
    <source>
        <dbReference type="Proteomes" id="UP001143330"/>
    </source>
</evidence>